<feature type="transmembrane region" description="Helical" evidence="8">
    <location>
        <begin position="90"/>
        <end position="109"/>
    </location>
</feature>
<dbReference type="NCBIfam" id="TIGR03003">
    <property type="entry name" value="ectoine_ehuD"/>
    <property type="match status" value="1"/>
</dbReference>
<feature type="domain" description="ABC transmembrane type-1" evidence="9">
    <location>
        <begin position="25"/>
        <end position="209"/>
    </location>
</feature>
<evidence type="ECO:0000256" key="5">
    <source>
        <dbReference type="ARBA" id="ARBA00022970"/>
    </source>
</evidence>
<dbReference type="Proteomes" id="UP001321543">
    <property type="component" value="Chromosome"/>
</dbReference>
<evidence type="ECO:0000313" key="11">
    <source>
        <dbReference type="Proteomes" id="UP001321543"/>
    </source>
</evidence>
<dbReference type="Pfam" id="PF00528">
    <property type="entry name" value="BPD_transp_1"/>
    <property type="match status" value="1"/>
</dbReference>
<dbReference type="InterPro" id="IPR035906">
    <property type="entry name" value="MetI-like_sf"/>
</dbReference>
<evidence type="ECO:0000256" key="7">
    <source>
        <dbReference type="ARBA" id="ARBA00023136"/>
    </source>
</evidence>
<comment type="subcellular location">
    <subcellularLocation>
        <location evidence="1 8">Cell membrane</location>
        <topology evidence="1 8">Multi-pass membrane protein</topology>
    </subcellularLocation>
</comment>
<organism evidence="10 11">
    <name type="scientific">Microbacterium suwonense</name>
    <dbReference type="NCBI Taxonomy" id="683047"/>
    <lineage>
        <taxon>Bacteria</taxon>
        <taxon>Bacillati</taxon>
        <taxon>Actinomycetota</taxon>
        <taxon>Actinomycetes</taxon>
        <taxon>Micrococcales</taxon>
        <taxon>Microbacteriaceae</taxon>
        <taxon>Microbacterium</taxon>
    </lineage>
</organism>
<dbReference type="Gene3D" id="1.10.3720.10">
    <property type="entry name" value="MetI-like"/>
    <property type="match status" value="1"/>
</dbReference>
<evidence type="ECO:0000256" key="3">
    <source>
        <dbReference type="ARBA" id="ARBA00022475"/>
    </source>
</evidence>
<dbReference type="InterPro" id="IPR000515">
    <property type="entry name" value="MetI-like"/>
</dbReference>
<evidence type="ECO:0000256" key="1">
    <source>
        <dbReference type="ARBA" id="ARBA00004651"/>
    </source>
</evidence>
<dbReference type="RefSeq" id="WP_286302815.1">
    <property type="nucleotide sequence ID" value="NZ_AP027728.1"/>
</dbReference>
<keyword evidence="7 8" id="KW-0472">Membrane</keyword>
<evidence type="ECO:0000256" key="2">
    <source>
        <dbReference type="ARBA" id="ARBA00022448"/>
    </source>
</evidence>
<keyword evidence="4 8" id="KW-0812">Transmembrane</keyword>
<evidence type="ECO:0000256" key="4">
    <source>
        <dbReference type="ARBA" id="ARBA00022692"/>
    </source>
</evidence>
<accession>A0ABN6X2L1</accession>
<gene>
    <name evidence="10" type="ORF">GCM10025863_15380</name>
</gene>
<keyword evidence="3" id="KW-1003">Cell membrane</keyword>
<feature type="transmembrane region" description="Helical" evidence="8">
    <location>
        <begin position="185"/>
        <end position="203"/>
    </location>
</feature>
<dbReference type="PANTHER" id="PTHR30614">
    <property type="entry name" value="MEMBRANE COMPONENT OF AMINO ACID ABC TRANSPORTER"/>
    <property type="match status" value="1"/>
</dbReference>
<dbReference type="EMBL" id="AP027728">
    <property type="protein sequence ID" value="BDZ38924.1"/>
    <property type="molecule type" value="Genomic_DNA"/>
</dbReference>
<dbReference type="PANTHER" id="PTHR30614:SF0">
    <property type="entry name" value="L-CYSTINE TRANSPORT SYSTEM PERMEASE PROTEIN TCYL"/>
    <property type="match status" value="1"/>
</dbReference>
<proteinExistence type="inferred from homology"/>
<keyword evidence="11" id="KW-1185">Reference proteome</keyword>
<reference evidence="11" key="1">
    <citation type="journal article" date="2019" name="Int. J. Syst. Evol. Microbiol.">
        <title>The Global Catalogue of Microorganisms (GCM) 10K type strain sequencing project: providing services to taxonomists for standard genome sequencing and annotation.</title>
        <authorList>
            <consortium name="The Broad Institute Genomics Platform"/>
            <consortium name="The Broad Institute Genome Sequencing Center for Infectious Disease"/>
            <person name="Wu L."/>
            <person name="Ma J."/>
        </authorList>
    </citation>
    <scope>NUCLEOTIDE SEQUENCE [LARGE SCALE GENOMIC DNA]</scope>
    <source>
        <strain evidence="11">NBRC 106310</strain>
    </source>
</reference>
<dbReference type="InterPro" id="IPR043429">
    <property type="entry name" value="ArtM/GltK/GlnP/TcyL/YhdX-like"/>
</dbReference>
<dbReference type="SUPFAM" id="SSF161098">
    <property type="entry name" value="MetI-like"/>
    <property type="match status" value="1"/>
</dbReference>
<dbReference type="PROSITE" id="PS50928">
    <property type="entry name" value="ABC_TM1"/>
    <property type="match status" value="1"/>
</dbReference>
<dbReference type="NCBIfam" id="TIGR01726">
    <property type="entry name" value="HEQRo_perm_3TM"/>
    <property type="match status" value="1"/>
</dbReference>
<feature type="transmembrane region" description="Helical" evidence="8">
    <location>
        <begin position="20"/>
        <end position="48"/>
    </location>
</feature>
<name>A0ABN6X2L1_9MICO</name>
<evidence type="ECO:0000259" key="9">
    <source>
        <dbReference type="PROSITE" id="PS50928"/>
    </source>
</evidence>
<comment type="similarity">
    <text evidence="8">Belongs to the binding-protein-dependent transport system permease family.</text>
</comment>
<sequence length="220" mass="24274">MNDDRVIWNWEHVAAALPDMLWTFLTVTLLVTVLGSAIAAVLGLVIALARRSAPRPIAAVLTFAMNFVRMTPLIVQLLFVYHAFTKVPPLTLGVIIFGIHYATYMAEVYRAGIDSVPRGQWEATTALSMSPGRTWTAVIIPQALRSTVPALGNYVISMFKETPFLAVITVTDMVRAAQEYGGSHFRFIEVITMAGILFLLASYPTSLLIGRLEKRLVYAT</sequence>
<keyword evidence="2 8" id="KW-0813">Transport</keyword>
<keyword evidence="5" id="KW-0029">Amino-acid transport</keyword>
<dbReference type="InterPro" id="IPR014341">
    <property type="entry name" value="Ectoine_EhuD"/>
</dbReference>
<dbReference type="InterPro" id="IPR010065">
    <property type="entry name" value="AA_ABC_transptr_permease_3TM"/>
</dbReference>
<dbReference type="CDD" id="cd06261">
    <property type="entry name" value="TM_PBP2"/>
    <property type="match status" value="1"/>
</dbReference>
<evidence type="ECO:0000256" key="8">
    <source>
        <dbReference type="RuleBase" id="RU363032"/>
    </source>
</evidence>
<feature type="transmembrane region" description="Helical" evidence="8">
    <location>
        <begin position="60"/>
        <end position="84"/>
    </location>
</feature>
<protein>
    <submittedName>
        <fullName evidence="10">Ectoine/hydroxyectoine ABC transporter permease subunit EhuD</fullName>
    </submittedName>
</protein>
<keyword evidence="6 8" id="KW-1133">Transmembrane helix</keyword>
<evidence type="ECO:0000313" key="10">
    <source>
        <dbReference type="EMBL" id="BDZ38924.1"/>
    </source>
</evidence>
<evidence type="ECO:0000256" key="6">
    <source>
        <dbReference type="ARBA" id="ARBA00022989"/>
    </source>
</evidence>